<keyword evidence="1" id="KW-0472">Membrane</keyword>
<evidence type="ECO:0008006" key="5">
    <source>
        <dbReference type="Google" id="ProtNLM"/>
    </source>
</evidence>
<evidence type="ECO:0000256" key="2">
    <source>
        <dbReference type="SAM" id="SignalP"/>
    </source>
</evidence>
<evidence type="ECO:0000313" key="4">
    <source>
        <dbReference type="Proteomes" id="UP000831327"/>
    </source>
</evidence>
<reference evidence="3 4" key="1">
    <citation type="journal article" date="2016" name="Microbes Environ.">
        <title>Phylogenetically diverse aerobic anoxygenic phototrophic bacteria isolated from epilithic biofilms in Tama river, Japan.</title>
        <authorList>
            <person name="Hirose S."/>
            <person name="Matsuura K."/>
            <person name="Haruta S."/>
        </authorList>
    </citation>
    <scope>NUCLEOTIDE SEQUENCE [LARGE SCALE GENOMIC DNA]</scope>
    <source>
        <strain evidence="3 4">S08</strain>
    </source>
</reference>
<keyword evidence="1" id="KW-1133">Transmembrane helix</keyword>
<feature type="transmembrane region" description="Helical" evidence="1">
    <location>
        <begin position="58"/>
        <end position="78"/>
    </location>
</feature>
<sequence length="342" mass="33974">MPPANPVRLAPHAALAAMLLAAGCAPAPAPPGHAAITADPNDACAAQQQNLANARSLFAASVITGAAVGAVAGSAVRLRIGGVGVVPGSAMALGGLAAGALAGAAVGSYLDQRRREAGDEAALAAAVAGDVARENDNLDLARNAAEFLLDCRLRRAADIREAVREGRLPAAQAQAQLDTLRAQSARDLALAREVEARIAARDGELAPAMDALAPGARAEGAAESPAAGAGVAATAPLALPLRARPEATAVTVATVPAGGAVLLRPTREPDFVAVETPAGQRLGYVPAASFPSAPVARTAAPPPPGAPLRVLAASNVVRRDNFRETVGDLSRAAAGQGFEPGI</sequence>
<dbReference type="Proteomes" id="UP000831327">
    <property type="component" value="Chromosome"/>
</dbReference>
<gene>
    <name evidence="3" type="ORF">Rmf_31610</name>
</gene>
<protein>
    <recommendedName>
        <fullName evidence="5">SH3 domain-containing protein</fullName>
    </recommendedName>
</protein>
<proteinExistence type="predicted"/>
<accession>A0ABN6P3K4</accession>
<feature type="chain" id="PRO_5046608930" description="SH3 domain-containing protein" evidence="2">
    <location>
        <begin position="35"/>
        <end position="342"/>
    </location>
</feature>
<keyword evidence="4" id="KW-1185">Reference proteome</keyword>
<evidence type="ECO:0000256" key="1">
    <source>
        <dbReference type="SAM" id="Phobius"/>
    </source>
</evidence>
<feature type="signal peptide" evidence="2">
    <location>
        <begin position="1"/>
        <end position="34"/>
    </location>
</feature>
<feature type="transmembrane region" description="Helical" evidence="1">
    <location>
        <begin position="90"/>
        <end position="110"/>
    </location>
</feature>
<dbReference type="EMBL" id="AP025637">
    <property type="protein sequence ID" value="BDG73232.1"/>
    <property type="molecule type" value="Genomic_DNA"/>
</dbReference>
<evidence type="ECO:0000313" key="3">
    <source>
        <dbReference type="EMBL" id="BDG73232.1"/>
    </source>
</evidence>
<name>A0ABN6P3K4_9PROT</name>
<dbReference type="RefSeq" id="WP_244407467.1">
    <property type="nucleotide sequence ID" value="NZ_AP025637.1"/>
</dbReference>
<keyword evidence="1" id="KW-0812">Transmembrane</keyword>
<organism evidence="3 4">
    <name type="scientific">Roseomonas fluvialis</name>
    <dbReference type="NCBI Taxonomy" id="1750527"/>
    <lineage>
        <taxon>Bacteria</taxon>
        <taxon>Pseudomonadati</taxon>
        <taxon>Pseudomonadota</taxon>
        <taxon>Alphaproteobacteria</taxon>
        <taxon>Acetobacterales</taxon>
        <taxon>Roseomonadaceae</taxon>
        <taxon>Roseomonas</taxon>
    </lineage>
</organism>
<keyword evidence="2" id="KW-0732">Signal</keyword>